<feature type="compositionally biased region" description="Low complexity" evidence="1">
    <location>
        <begin position="275"/>
        <end position="304"/>
    </location>
</feature>
<evidence type="ECO:0000256" key="1">
    <source>
        <dbReference type="SAM" id="MobiDB-lite"/>
    </source>
</evidence>
<sequence>MTAIPQQIAFDNYSYGQQTVLADGSVINNQANMTQDNYGNIQKTQYYQVNNGQTIQTFNANQTTYQNNNGQLISQAQPTVVNTTTYLQTPTYSPQALNETTTASNLMLSNAVVNVSTPTSASITTNAISPQSINIPNTVAGQQNQIFTQQTISPVEGNGMNFFPTLPIDNSMKNGQVISQPTTPTTFTPMPQANDQRYPSPPMGAVDINKNQCQPVAIAAPMQTTMQTTTFNTTNSPINIVNNTIPQQQQPQQQQTQNGYITQSISMNQNTIQPTQTQNGTIINGMNNTTYPQQPQQPQQQPSQNNGFQQYYNQSFTTQTIQGKGQQQTIISSTTNIASTNYPPQANLAAGNMNKVGQNNLITMNQNIVGAPQMPVKSHGRSYNKKNEPISLELALKRQKNTEAARRSRMRKVLKMETLENHVKRLEADNKNLSIRLAMLDSNRLEWETKEKKLLDKIKNLEEQLAEVRKDQDGNVENNEVKKEEELNKE</sequence>
<comment type="caution">
    <text evidence="3">The sequence shown here is derived from an EMBL/GenBank/DDBJ whole genome shotgun (WGS) entry which is preliminary data.</text>
</comment>
<name>A0A1Y1XH95_9FUNG</name>
<feature type="domain" description="BZIP" evidence="2">
    <location>
        <begin position="397"/>
        <end position="440"/>
    </location>
</feature>
<organism evidence="3 4">
    <name type="scientific">Anaeromyces robustus</name>
    <dbReference type="NCBI Taxonomy" id="1754192"/>
    <lineage>
        <taxon>Eukaryota</taxon>
        <taxon>Fungi</taxon>
        <taxon>Fungi incertae sedis</taxon>
        <taxon>Chytridiomycota</taxon>
        <taxon>Chytridiomycota incertae sedis</taxon>
        <taxon>Neocallimastigomycetes</taxon>
        <taxon>Neocallimastigales</taxon>
        <taxon>Neocallimastigaceae</taxon>
        <taxon>Anaeromyces</taxon>
    </lineage>
</organism>
<dbReference type="OrthoDB" id="2257100at2759"/>
<dbReference type="Pfam" id="PF07716">
    <property type="entry name" value="bZIP_2"/>
    <property type="match status" value="1"/>
</dbReference>
<gene>
    <name evidence="3" type="ORF">BCR32DRAFT_325593</name>
</gene>
<accession>A0A1Y1XH95</accession>
<protein>
    <recommendedName>
        <fullName evidence="2">BZIP domain-containing protein</fullName>
    </recommendedName>
</protein>
<dbReference type="AlphaFoldDB" id="A0A1Y1XH95"/>
<dbReference type="GO" id="GO:0003700">
    <property type="term" value="F:DNA-binding transcription factor activity"/>
    <property type="evidence" value="ECO:0007669"/>
    <property type="project" value="InterPro"/>
</dbReference>
<evidence type="ECO:0000313" key="3">
    <source>
        <dbReference type="EMBL" id="ORX85115.1"/>
    </source>
</evidence>
<dbReference type="STRING" id="1754192.A0A1Y1XH95"/>
<dbReference type="InterPro" id="IPR046347">
    <property type="entry name" value="bZIP_sf"/>
</dbReference>
<proteinExistence type="predicted"/>
<evidence type="ECO:0000313" key="4">
    <source>
        <dbReference type="Proteomes" id="UP000193944"/>
    </source>
</evidence>
<feature type="region of interest" description="Disordered" evidence="1">
    <location>
        <begin position="469"/>
        <end position="490"/>
    </location>
</feature>
<reference evidence="3 4" key="2">
    <citation type="submission" date="2016-08" db="EMBL/GenBank/DDBJ databases">
        <title>Pervasive Adenine N6-methylation of Active Genes in Fungi.</title>
        <authorList>
            <consortium name="DOE Joint Genome Institute"/>
            <person name="Mondo S.J."/>
            <person name="Dannebaum R.O."/>
            <person name="Kuo R.C."/>
            <person name="Labutti K."/>
            <person name="Haridas S."/>
            <person name="Kuo A."/>
            <person name="Salamov A."/>
            <person name="Ahrendt S.R."/>
            <person name="Lipzen A."/>
            <person name="Sullivan W."/>
            <person name="Andreopoulos W.B."/>
            <person name="Clum A."/>
            <person name="Lindquist E."/>
            <person name="Daum C."/>
            <person name="Ramamoorthy G.K."/>
            <person name="Gryganskyi A."/>
            <person name="Culley D."/>
            <person name="Magnuson J.K."/>
            <person name="James T.Y."/>
            <person name="O'Malley M.A."/>
            <person name="Stajich J.E."/>
            <person name="Spatafora J.W."/>
            <person name="Visel A."/>
            <person name="Grigoriev I.V."/>
        </authorList>
    </citation>
    <scope>NUCLEOTIDE SEQUENCE [LARGE SCALE GENOMIC DNA]</scope>
    <source>
        <strain evidence="3 4">S4</strain>
    </source>
</reference>
<dbReference type="InterPro" id="IPR004827">
    <property type="entry name" value="bZIP"/>
</dbReference>
<dbReference type="CDD" id="cd12193">
    <property type="entry name" value="bZIP_GCN4"/>
    <property type="match status" value="1"/>
</dbReference>
<dbReference type="Proteomes" id="UP000193944">
    <property type="component" value="Unassembled WGS sequence"/>
</dbReference>
<dbReference type="SUPFAM" id="SSF57959">
    <property type="entry name" value="Leucine zipper domain"/>
    <property type="match status" value="1"/>
</dbReference>
<dbReference type="Gene3D" id="3.30.160.60">
    <property type="entry name" value="Classic Zinc Finger"/>
    <property type="match status" value="1"/>
</dbReference>
<dbReference type="PROSITE" id="PS50217">
    <property type="entry name" value="BZIP"/>
    <property type="match status" value="1"/>
</dbReference>
<dbReference type="EMBL" id="MCFG01000040">
    <property type="protein sequence ID" value="ORX85115.1"/>
    <property type="molecule type" value="Genomic_DNA"/>
</dbReference>
<evidence type="ECO:0000259" key="2">
    <source>
        <dbReference type="PROSITE" id="PS50217"/>
    </source>
</evidence>
<reference evidence="3 4" key="1">
    <citation type="submission" date="2016-08" db="EMBL/GenBank/DDBJ databases">
        <title>A Parts List for Fungal Cellulosomes Revealed by Comparative Genomics.</title>
        <authorList>
            <consortium name="DOE Joint Genome Institute"/>
            <person name="Haitjema C.H."/>
            <person name="Gilmore S.P."/>
            <person name="Henske J.K."/>
            <person name="Solomon K.V."/>
            <person name="De Groot R."/>
            <person name="Kuo A."/>
            <person name="Mondo S.J."/>
            <person name="Salamov A.A."/>
            <person name="Labutti K."/>
            <person name="Zhao Z."/>
            <person name="Chiniquy J."/>
            <person name="Barry K."/>
            <person name="Brewer H.M."/>
            <person name="Purvine S.O."/>
            <person name="Wright A.T."/>
            <person name="Boxma B."/>
            <person name="Van Alen T."/>
            <person name="Hackstein J.H."/>
            <person name="Baker S.E."/>
            <person name="Grigoriev I.V."/>
            <person name="O'Malley M.A."/>
        </authorList>
    </citation>
    <scope>NUCLEOTIDE SEQUENCE [LARGE SCALE GENOMIC DNA]</scope>
    <source>
        <strain evidence="3 4">S4</strain>
    </source>
</reference>
<keyword evidence="4" id="KW-1185">Reference proteome</keyword>
<dbReference type="SMART" id="SM00338">
    <property type="entry name" value="BRLZ"/>
    <property type="match status" value="1"/>
</dbReference>
<feature type="region of interest" description="Disordered" evidence="1">
    <location>
        <begin position="275"/>
        <end position="308"/>
    </location>
</feature>
<dbReference type="PROSITE" id="PS00036">
    <property type="entry name" value="BZIP_BASIC"/>
    <property type="match status" value="1"/>
</dbReference>